<dbReference type="InterPro" id="IPR000673">
    <property type="entry name" value="Sig_transdc_resp-reg_Me-estase"/>
</dbReference>
<feature type="active site" evidence="4">
    <location>
        <position position="150"/>
    </location>
</feature>
<feature type="non-terminal residue" evidence="6">
    <location>
        <position position="188"/>
    </location>
</feature>
<comment type="caution">
    <text evidence="6">The sequence shown here is derived from an EMBL/GenBank/DDBJ whole genome shotgun (WGS) entry which is preliminary data.</text>
</comment>
<evidence type="ECO:0000313" key="6">
    <source>
        <dbReference type="EMBL" id="MET3596396.1"/>
    </source>
</evidence>
<dbReference type="PANTHER" id="PTHR42872:SF6">
    <property type="entry name" value="PROTEIN-GLUTAMATE METHYLESTERASE_PROTEIN-GLUTAMINE GLUTAMINASE"/>
    <property type="match status" value="1"/>
</dbReference>
<feature type="active site" evidence="4">
    <location>
        <position position="60"/>
    </location>
</feature>
<evidence type="ECO:0000256" key="2">
    <source>
        <dbReference type="ARBA" id="ARBA00039140"/>
    </source>
</evidence>
<gene>
    <name evidence="6" type="ORF">ABID26_005815</name>
</gene>
<evidence type="ECO:0000256" key="1">
    <source>
        <dbReference type="ARBA" id="ARBA00022801"/>
    </source>
</evidence>
<dbReference type="EMBL" id="JBEPLM010000015">
    <property type="protein sequence ID" value="MET3596396.1"/>
    <property type="molecule type" value="Genomic_DNA"/>
</dbReference>
<protein>
    <recommendedName>
        <fullName evidence="2">protein-glutamate methylesterase</fullName>
        <ecNumber evidence="2">3.1.1.61</ecNumber>
    </recommendedName>
</protein>
<dbReference type="RefSeq" id="WP_354417220.1">
    <property type="nucleotide sequence ID" value="NZ_JBEPLM010000015.1"/>
</dbReference>
<dbReference type="PROSITE" id="PS50122">
    <property type="entry name" value="CHEB"/>
    <property type="match status" value="1"/>
</dbReference>
<reference evidence="6 7" key="1">
    <citation type="submission" date="2024-06" db="EMBL/GenBank/DDBJ databases">
        <title>Genomic Encyclopedia of Type Strains, Phase IV (KMG-IV): sequencing the most valuable type-strain genomes for metagenomic binning, comparative biology and taxonomic classification.</title>
        <authorList>
            <person name="Goeker M."/>
        </authorList>
    </citation>
    <scope>NUCLEOTIDE SEQUENCE [LARGE SCALE GENOMIC DNA]</scope>
    <source>
        <strain evidence="6 7">DSM 29846</strain>
    </source>
</reference>
<dbReference type="Proteomes" id="UP001549036">
    <property type="component" value="Unassembled WGS sequence"/>
</dbReference>
<comment type="catalytic activity">
    <reaction evidence="3">
        <text>[protein]-L-glutamate 5-O-methyl ester + H2O = L-glutamyl-[protein] + methanol + H(+)</text>
        <dbReference type="Rhea" id="RHEA:23236"/>
        <dbReference type="Rhea" id="RHEA-COMP:10208"/>
        <dbReference type="Rhea" id="RHEA-COMP:10311"/>
        <dbReference type="ChEBI" id="CHEBI:15377"/>
        <dbReference type="ChEBI" id="CHEBI:15378"/>
        <dbReference type="ChEBI" id="CHEBI:17790"/>
        <dbReference type="ChEBI" id="CHEBI:29973"/>
        <dbReference type="ChEBI" id="CHEBI:82795"/>
        <dbReference type="EC" id="3.1.1.61"/>
    </reaction>
</comment>
<dbReference type="Pfam" id="PF01339">
    <property type="entry name" value="CheB_methylest"/>
    <property type="match status" value="1"/>
</dbReference>
<organism evidence="6 7">
    <name type="scientific">Mesorhizobium shonense</name>
    <dbReference type="NCBI Taxonomy" id="1209948"/>
    <lineage>
        <taxon>Bacteria</taxon>
        <taxon>Pseudomonadati</taxon>
        <taxon>Pseudomonadota</taxon>
        <taxon>Alphaproteobacteria</taxon>
        <taxon>Hyphomicrobiales</taxon>
        <taxon>Phyllobacteriaceae</taxon>
        <taxon>Mesorhizobium</taxon>
    </lineage>
</organism>
<dbReference type="EC" id="3.1.1.61" evidence="2"/>
<sequence>MAYDRNRISPGSENATSARQEARNRFVIVIGASAGGVEPLKQIVSDLPADLPAAVFVVLHVGQVSYLPAILARVATLKTSVAKNGAKFKTGNIYVAPPGFHLLLHGDHMMLRRGPRENLARPAIDPLFRSAALSYGASVIGVLLSGSLSDGTAGLRAIKAVGGLAIVQHPKDTLVPSMVESALRYVEV</sequence>
<name>A0ABV2I0I5_9HYPH</name>
<dbReference type="InterPro" id="IPR035909">
    <property type="entry name" value="CheB_C"/>
</dbReference>
<feature type="active site" evidence="4">
    <location>
        <position position="33"/>
    </location>
</feature>
<keyword evidence="1 4" id="KW-0378">Hydrolase</keyword>
<evidence type="ECO:0000256" key="3">
    <source>
        <dbReference type="ARBA" id="ARBA00048267"/>
    </source>
</evidence>
<feature type="domain" description="CheB-type methylesterase" evidence="5">
    <location>
        <begin position="21"/>
        <end position="188"/>
    </location>
</feature>
<dbReference type="PANTHER" id="PTHR42872">
    <property type="entry name" value="PROTEIN-GLUTAMATE METHYLESTERASE/PROTEIN-GLUTAMINE GLUTAMINASE"/>
    <property type="match status" value="1"/>
</dbReference>
<accession>A0ABV2I0I5</accession>
<evidence type="ECO:0000313" key="7">
    <source>
        <dbReference type="Proteomes" id="UP001549036"/>
    </source>
</evidence>
<dbReference type="Gene3D" id="3.40.50.180">
    <property type="entry name" value="Methylesterase CheB, C-terminal domain"/>
    <property type="match status" value="1"/>
</dbReference>
<keyword evidence="4" id="KW-0145">Chemotaxis</keyword>
<keyword evidence="7" id="KW-1185">Reference proteome</keyword>
<proteinExistence type="predicted"/>
<evidence type="ECO:0000259" key="5">
    <source>
        <dbReference type="PROSITE" id="PS50122"/>
    </source>
</evidence>
<dbReference type="CDD" id="cd16433">
    <property type="entry name" value="CheB"/>
    <property type="match status" value="1"/>
</dbReference>
<evidence type="ECO:0000256" key="4">
    <source>
        <dbReference type="PROSITE-ProRule" id="PRU00050"/>
    </source>
</evidence>
<dbReference type="SUPFAM" id="SSF52738">
    <property type="entry name" value="Methylesterase CheB, C-terminal domain"/>
    <property type="match status" value="1"/>
</dbReference>